<organism evidence="2 3">
    <name type="scientific">Halomonas saccharevitans</name>
    <dbReference type="NCBI Taxonomy" id="416872"/>
    <lineage>
        <taxon>Bacteria</taxon>
        <taxon>Pseudomonadati</taxon>
        <taxon>Pseudomonadota</taxon>
        <taxon>Gammaproteobacteria</taxon>
        <taxon>Oceanospirillales</taxon>
        <taxon>Halomonadaceae</taxon>
        <taxon>Halomonas</taxon>
    </lineage>
</organism>
<dbReference type="EMBL" id="FPAQ01000022">
    <property type="protein sequence ID" value="SFT81984.1"/>
    <property type="molecule type" value="Genomic_DNA"/>
</dbReference>
<feature type="transmembrane region" description="Helical" evidence="1">
    <location>
        <begin position="196"/>
        <end position="216"/>
    </location>
</feature>
<accession>A0A1I7B4D6</accession>
<reference evidence="2 3" key="1">
    <citation type="submission" date="2016-10" db="EMBL/GenBank/DDBJ databases">
        <authorList>
            <person name="de Groot N.N."/>
        </authorList>
    </citation>
    <scope>NUCLEOTIDE SEQUENCE [LARGE SCALE GENOMIC DNA]</scope>
    <source>
        <strain evidence="2 3">CGMCC 1.6493</strain>
    </source>
</reference>
<sequence length="230" mass="24639">MAAVFLVIVLAGLAYALSMERTYEYVSIYQVAEQKPSGSNGPAALELPGSIVAKVSNLYLGSVTRELIAENSLEKLPFDVDVSNPSDTLLVRFVSKATTQNESLVKALHGSMLDKIKADQGAQLEQRRASLESQLASARRSLEATQGSSRALVSDLVTSYINRIADLEDELAYLRDGRVVETAVQGLQPVGTGRSLIMALAIVLGAMIAVMSAFIMQFAASVRDSLVEEG</sequence>
<dbReference type="Proteomes" id="UP000199594">
    <property type="component" value="Unassembled WGS sequence"/>
</dbReference>
<proteinExistence type="predicted"/>
<evidence type="ECO:0000313" key="3">
    <source>
        <dbReference type="Proteomes" id="UP000199594"/>
    </source>
</evidence>
<dbReference type="AlphaFoldDB" id="A0A1I7B4D6"/>
<evidence type="ECO:0008006" key="4">
    <source>
        <dbReference type="Google" id="ProtNLM"/>
    </source>
</evidence>
<protein>
    <recommendedName>
        <fullName evidence="4">Chain length determinant protein</fullName>
    </recommendedName>
</protein>
<keyword evidence="1" id="KW-0472">Membrane</keyword>
<name>A0A1I7B4D6_9GAMM</name>
<keyword evidence="1" id="KW-0812">Transmembrane</keyword>
<evidence type="ECO:0000313" key="2">
    <source>
        <dbReference type="EMBL" id="SFT81984.1"/>
    </source>
</evidence>
<gene>
    <name evidence="2" type="ORF">SAMN04487956_12247</name>
</gene>
<evidence type="ECO:0000256" key="1">
    <source>
        <dbReference type="SAM" id="Phobius"/>
    </source>
</evidence>
<keyword evidence="1" id="KW-1133">Transmembrane helix</keyword>